<dbReference type="PROSITE" id="PS50089">
    <property type="entry name" value="ZF_RING_2"/>
    <property type="match status" value="1"/>
</dbReference>
<evidence type="ECO:0000256" key="7">
    <source>
        <dbReference type="ARBA" id="ARBA00022723"/>
    </source>
</evidence>
<evidence type="ECO:0000256" key="15">
    <source>
        <dbReference type="PROSITE-ProRule" id="PRU00175"/>
    </source>
</evidence>
<organism evidence="19 20">
    <name type="scientific">Panicum miliaceum</name>
    <name type="common">Proso millet</name>
    <name type="synonym">Broomcorn millet</name>
    <dbReference type="NCBI Taxonomy" id="4540"/>
    <lineage>
        <taxon>Eukaryota</taxon>
        <taxon>Viridiplantae</taxon>
        <taxon>Streptophyta</taxon>
        <taxon>Embryophyta</taxon>
        <taxon>Tracheophyta</taxon>
        <taxon>Spermatophyta</taxon>
        <taxon>Magnoliopsida</taxon>
        <taxon>Liliopsida</taxon>
        <taxon>Poales</taxon>
        <taxon>Poaceae</taxon>
        <taxon>PACMAD clade</taxon>
        <taxon>Panicoideae</taxon>
        <taxon>Panicodae</taxon>
        <taxon>Paniceae</taxon>
        <taxon>Panicinae</taxon>
        <taxon>Panicum</taxon>
        <taxon>Panicum sect. Panicum</taxon>
    </lineage>
</organism>
<dbReference type="PANTHER" id="PTHR46913">
    <property type="entry name" value="RING-H2 FINGER PROTEIN ATL16"/>
    <property type="match status" value="1"/>
</dbReference>
<evidence type="ECO:0000256" key="1">
    <source>
        <dbReference type="ARBA" id="ARBA00000900"/>
    </source>
</evidence>
<dbReference type="CDD" id="cd16461">
    <property type="entry name" value="RING-H2_EL5-like"/>
    <property type="match status" value="1"/>
</dbReference>
<dbReference type="GO" id="GO:0061630">
    <property type="term" value="F:ubiquitin protein ligase activity"/>
    <property type="evidence" value="ECO:0007669"/>
    <property type="project" value="UniProtKB-EC"/>
</dbReference>
<dbReference type="STRING" id="4540.A0A3L6Q713"/>
<dbReference type="GO" id="GO:0008270">
    <property type="term" value="F:zinc ion binding"/>
    <property type="evidence" value="ECO:0007669"/>
    <property type="project" value="UniProtKB-KW"/>
</dbReference>
<keyword evidence="7" id="KW-0479">Metal-binding</keyword>
<evidence type="ECO:0000256" key="12">
    <source>
        <dbReference type="ARBA" id="ARBA00022989"/>
    </source>
</evidence>
<dbReference type="OrthoDB" id="9984778at2759"/>
<dbReference type="UniPathway" id="UPA00143"/>
<keyword evidence="20" id="KW-1185">Reference proteome</keyword>
<feature type="compositionally biased region" description="Low complexity" evidence="16">
    <location>
        <begin position="269"/>
        <end position="286"/>
    </location>
</feature>
<dbReference type="Pfam" id="PF13639">
    <property type="entry name" value="zf-RING_2"/>
    <property type="match status" value="1"/>
</dbReference>
<evidence type="ECO:0000256" key="2">
    <source>
        <dbReference type="ARBA" id="ARBA00004167"/>
    </source>
</evidence>
<evidence type="ECO:0000256" key="10">
    <source>
        <dbReference type="ARBA" id="ARBA00022786"/>
    </source>
</evidence>
<keyword evidence="11" id="KW-0862">Zinc</keyword>
<keyword evidence="8" id="KW-0732">Signal</keyword>
<evidence type="ECO:0000256" key="13">
    <source>
        <dbReference type="ARBA" id="ARBA00023136"/>
    </source>
</evidence>
<keyword evidence="5" id="KW-0808">Transferase</keyword>
<dbReference type="SMART" id="SM00184">
    <property type="entry name" value="RING"/>
    <property type="match status" value="1"/>
</dbReference>
<dbReference type="Proteomes" id="UP000275267">
    <property type="component" value="Unassembled WGS sequence"/>
</dbReference>
<evidence type="ECO:0000256" key="14">
    <source>
        <dbReference type="ARBA" id="ARBA00024209"/>
    </source>
</evidence>
<name>A0A3L6Q713_PANMI</name>
<dbReference type="GO" id="GO:0016020">
    <property type="term" value="C:membrane"/>
    <property type="evidence" value="ECO:0007669"/>
    <property type="project" value="UniProtKB-SubCell"/>
</dbReference>
<comment type="caution">
    <text evidence="19">The sequence shown here is derived from an EMBL/GenBank/DDBJ whole genome shotgun (WGS) entry which is preliminary data.</text>
</comment>
<evidence type="ECO:0000313" key="20">
    <source>
        <dbReference type="Proteomes" id="UP000275267"/>
    </source>
</evidence>
<dbReference type="AlphaFoldDB" id="A0A3L6Q713"/>
<dbReference type="SUPFAM" id="SSF57850">
    <property type="entry name" value="RING/U-box"/>
    <property type="match status" value="1"/>
</dbReference>
<dbReference type="PANTHER" id="PTHR46913:SF19">
    <property type="entry name" value="RING-TYPE E3 UBIQUITIN TRANSFERASE"/>
    <property type="match status" value="1"/>
</dbReference>
<evidence type="ECO:0000256" key="3">
    <source>
        <dbReference type="ARBA" id="ARBA00004906"/>
    </source>
</evidence>
<dbReference type="InterPro" id="IPR001841">
    <property type="entry name" value="Znf_RING"/>
</dbReference>
<feature type="compositionally biased region" description="Pro residues" evidence="16">
    <location>
        <begin position="316"/>
        <end position="331"/>
    </location>
</feature>
<keyword evidence="12 17" id="KW-1133">Transmembrane helix</keyword>
<feature type="domain" description="RING-type" evidence="18">
    <location>
        <begin position="196"/>
        <end position="238"/>
    </location>
</feature>
<feature type="compositionally biased region" description="Pro residues" evidence="16">
    <location>
        <begin position="38"/>
        <end position="65"/>
    </location>
</feature>
<evidence type="ECO:0000256" key="5">
    <source>
        <dbReference type="ARBA" id="ARBA00022679"/>
    </source>
</evidence>
<evidence type="ECO:0000256" key="8">
    <source>
        <dbReference type="ARBA" id="ARBA00022729"/>
    </source>
</evidence>
<dbReference type="EC" id="2.3.2.27" evidence="4"/>
<dbReference type="InterPro" id="IPR013083">
    <property type="entry name" value="Znf_RING/FYVE/PHD"/>
</dbReference>
<feature type="compositionally biased region" description="Polar residues" evidence="16">
    <location>
        <begin position="383"/>
        <end position="392"/>
    </location>
</feature>
<dbReference type="EMBL" id="PQIB02000013">
    <property type="protein sequence ID" value="RLM73861.1"/>
    <property type="molecule type" value="Genomic_DNA"/>
</dbReference>
<feature type="region of interest" description="Disordered" evidence="16">
    <location>
        <begin position="248"/>
        <end position="416"/>
    </location>
</feature>
<dbReference type="FunFam" id="3.30.40.10:FF:000285">
    <property type="entry name" value="RING-H2 finger protein ATL43"/>
    <property type="match status" value="1"/>
</dbReference>
<comment type="catalytic activity">
    <reaction evidence="1">
        <text>S-ubiquitinyl-[E2 ubiquitin-conjugating enzyme]-L-cysteine + [acceptor protein]-L-lysine = [E2 ubiquitin-conjugating enzyme]-L-cysteine + N(6)-ubiquitinyl-[acceptor protein]-L-lysine.</text>
        <dbReference type="EC" id="2.3.2.27"/>
    </reaction>
</comment>
<evidence type="ECO:0000256" key="9">
    <source>
        <dbReference type="ARBA" id="ARBA00022771"/>
    </source>
</evidence>
<reference evidence="20" key="1">
    <citation type="journal article" date="2019" name="Nat. Commun.">
        <title>The genome of broomcorn millet.</title>
        <authorList>
            <person name="Zou C."/>
            <person name="Miki D."/>
            <person name="Li D."/>
            <person name="Tang Q."/>
            <person name="Xiao L."/>
            <person name="Rajput S."/>
            <person name="Deng P."/>
            <person name="Jia W."/>
            <person name="Huang R."/>
            <person name="Zhang M."/>
            <person name="Sun Y."/>
            <person name="Hu J."/>
            <person name="Fu X."/>
            <person name="Schnable P.S."/>
            <person name="Li F."/>
            <person name="Zhang H."/>
            <person name="Feng B."/>
            <person name="Zhu X."/>
            <person name="Liu R."/>
            <person name="Schnable J.C."/>
            <person name="Zhu J.-K."/>
            <person name="Zhang H."/>
        </authorList>
    </citation>
    <scope>NUCLEOTIDE SEQUENCE [LARGE SCALE GENOMIC DNA]</scope>
</reference>
<dbReference type="Gene3D" id="3.30.40.10">
    <property type="entry name" value="Zinc/RING finger domain, C3HC4 (zinc finger)"/>
    <property type="match status" value="1"/>
</dbReference>
<evidence type="ECO:0000256" key="6">
    <source>
        <dbReference type="ARBA" id="ARBA00022692"/>
    </source>
</evidence>
<sequence length="416" mass="43038">MRPLRRVLFLDSGPGAGDCYDGFGCAPAPTVPSFPYAGPSPSPAPASSPIPLCPPVASPPSPPPAHSGRRNQGGGMQGYGPAPPGAGGDHRWHYIKYVLIAAGVIAFVSLILLGVSVAVRRRQVRRRRQALLAHAAPPAANFDGGGGDPEGGGGGGGGVVHHVWYIRTVGLDEAAINSIAVTPYRAGAGLLGAADCSVCLGEFQDGELVRLLPKCGHAFHVPCIDTWLRAHVNCPLCRSDVLDPDVTAGAGDSGGGEEETSSNPPADPDANANVEAEQQAAAASDAIPDHEEEESDHQEAAASPAQEDQHERSSSPEPPPPQQQVFRPPPRNVRRAASMDAAIASTAAEADPAALERLPEAAPEEEQIGGRRKRSCVKASGSGHRSNLSTDRPASGGVPRSFFSLHSRARSSVLPL</sequence>
<evidence type="ECO:0000313" key="19">
    <source>
        <dbReference type="EMBL" id="RLM73861.1"/>
    </source>
</evidence>
<evidence type="ECO:0000256" key="11">
    <source>
        <dbReference type="ARBA" id="ARBA00022833"/>
    </source>
</evidence>
<keyword evidence="13 17" id="KW-0472">Membrane</keyword>
<protein>
    <recommendedName>
        <fullName evidence="4">RING-type E3 ubiquitin transferase</fullName>
        <ecNumber evidence="4">2.3.2.27</ecNumber>
    </recommendedName>
</protein>
<feature type="compositionally biased region" description="Low complexity" evidence="16">
    <location>
        <begin position="335"/>
        <end position="356"/>
    </location>
</feature>
<keyword evidence="10" id="KW-0833">Ubl conjugation pathway</keyword>
<dbReference type="InterPro" id="IPR044600">
    <property type="entry name" value="ATL1/ATL16-like"/>
</dbReference>
<evidence type="ECO:0000256" key="17">
    <source>
        <dbReference type="SAM" id="Phobius"/>
    </source>
</evidence>
<proteinExistence type="inferred from homology"/>
<feature type="region of interest" description="Disordered" evidence="16">
    <location>
        <begin position="38"/>
        <end position="83"/>
    </location>
</feature>
<accession>A0A3L6Q713</accession>
<dbReference type="GO" id="GO:0016567">
    <property type="term" value="P:protein ubiquitination"/>
    <property type="evidence" value="ECO:0007669"/>
    <property type="project" value="UniProtKB-UniPathway"/>
</dbReference>
<comment type="subcellular location">
    <subcellularLocation>
        <location evidence="2">Membrane</location>
        <topology evidence="2">Single-pass membrane protein</topology>
    </subcellularLocation>
</comment>
<evidence type="ECO:0000256" key="4">
    <source>
        <dbReference type="ARBA" id="ARBA00012483"/>
    </source>
</evidence>
<evidence type="ECO:0000256" key="16">
    <source>
        <dbReference type="SAM" id="MobiDB-lite"/>
    </source>
</evidence>
<gene>
    <name evidence="19" type="ORF">C2845_PM15G10100</name>
</gene>
<feature type="transmembrane region" description="Helical" evidence="17">
    <location>
        <begin position="94"/>
        <end position="119"/>
    </location>
</feature>
<comment type="similarity">
    <text evidence="14">Belongs to the RING-type zinc finger family. ATL subfamily.</text>
</comment>
<keyword evidence="9 15" id="KW-0863">Zinc-finger</keyword>
<keyword evidence="6 17" id="KW-0812">Transmembrane</keyword>
<comment type="pathway">
    <text evidence="3">Protein modification; protein ubiquitination.</text>
</comment>
<evidence type="ECO:0000259" key="18">
    <source>
        <dbReference type="PROSITE" id="PS50089"/>
    </source>
</evidence>